<dbReference type="PANTHER" id="PTHR24366">
    <property type="entry name" value="IG(IMMUNOGLOBULIN) AND LRR(LEUCINE RICH REPEAT) DOMAINS"/>
    <property type="match status" value="1"/>
</dbReference>
<evidence type="ECO:0000259" key="7">
    <source>
        <dbReference type="SMART" id="SM00082"/>
    </source>
</evidence>
<feature type="chain" id="PRO_5040224520" description="LRRCT domain-containing protein" evidence="6">
    <location>
        <begin position="20"/>
        <end position="1479"/>
    </location>
</feature>
<dbReference type="Gene3D" id="3.80.10.10">
    <property type="entry name" value="Ribonuclease Inhibitor"/>
    <property type="match status" value="7"/>
</dbReference>
<proteinExistence type="predicted"/>
<dbReference type="Pfam" id="PF13855">
    <property type="entry name" value="LRR_8"/>
    <property type="match status" value="6"/>
</dbReference>
<name>A0A9P0KKM3_ACAOB</name>
<dbReference type="SMART" id="SM00082">
    <property type="entry name" value="LRRCT"/>
    <property type="match status" value="1"/>
</dbReference>
<feature type="region of interest" description="Disordered" evidence="5">
    <location>
        <begin position="1215"/>
        <end position="1255"/>
    </location>
</feature>
<dbReference type="GO" id="GO:0071944">
    <property type="term" value="C:cell periphery"/>
    <property type="evidence" value="ECO:0007669"/>
    <property type="project" value="UniProtKB-ARBA"/>
</dbReference>
<evidence type="ECO:0000256" key="3">
    <source>
        <dbReference type="ARBA" id="ARBA00022737"/>
    </source>
</evidence>
<evidence type="ECO:0000256" key="6">
    <source>
        <dbReference type="SAM" id="SignalP"/>
    </source>
</evidence>
<dbReference type="PANTHER" id="PTHR24366:SF96">
    <property type="entry name" value="LEUCINE RICH REPEAT CONTAINING 53"/>
    <property type="match status" value="1"/>
</dbReference>
<accession>A0A9P0KKM3</accession>
<dbReference type="SMART" id="SM00365">
    <property type="entry name" value="LRR_SD22"/>
    <property type="match status" value="11"/>
</dbReference>
<dbReference type="OrthoDB" id="8195690at2759"/>
<dbReference type="SUPFAM" id="SSF52058">
    <property type="entry name" value="L domain-like"/>
    <property type="match status" value="3"/>
</dbReference>
<dbReference type="InterPro" id="IPR000483">
    <property type="entry name" value="Cys-rich_flank_reg_C"/>
</dbReference>
<dbReference type="EMBL" id="CAKOFQ010006858">
    <property type="protein sequence ID" value="CAH1977445.1"/>
    <property type="molecule type" value="Genomic_DNA"/>
</dbReference>
<keyword evidence="1" id="KW-0433">Leucine-rich repeat</keyword>
<evidence type="ECO:0000256" key="5">
    <source>
        <dbReference type="SAM" id="MobiDB-lite"/>
    </source>
</evidence>
<dbReference type="PROSITE" id="PS51450">
    <property type="entry name" value="LRR"/>
    <property type="match status" value="10"/>
</dbReference>
<organism evidence="8 9">
    <name type="scientific">Acanthoscelides obtectus</name>
    <name type="common">Bean weevil</name>
    <name type="synonym">Bruchus obtectus</name>
    <dbReference type="NCBI Taxonomy" id="200917"/>
    <lineage>
        <taxon>Eukaryota</taxon>
        <taxon>Metazoa</taxon>
        <taxon>Ecdysozoa</taxon>
        <taxon>Arthropoda</taxon>
        <taxon>Hexapoda</taxon>
        <taxon>Insecta</taxon>
        <taxon>Pterygota</taxon>
        <taxon>Neoptera</taxon>
        <taxon>Endopterygota</taxon>
        <taxon>Coleoptera</taxon>
        <taxon>Polyphaga</taxon>
        <taxon>Cucujiformia</taxon>
        <taxon>Chrysomeloidea</taxon>
        <taxon>Chrysomelidae</taxon>
        <taxon>Bruchinae</taxon>
        <taxon>Bruchini</taxon>
        <taxon>Acanthoscelides</taxon>
    </lineage>
</organism>
<gene>
    <name evidence="8" type="ORF">ACAOBT_LOCUS12661</name>
</gene>
<keyword evidence="3" id="KW-0677">Repeat</keyword>
<dbReference type="Pfam" id="PF00560">
    <property type="entry name" value="LRR_1"/>
    <property type="match status" value="1"/>
</dbReference>
<keyword evidence="9" id="KW-1185">Reference proteome</keyword>
<evidence type="ECO:0000256" key="4">
    <source>
        <dbReference type="ARBA" id="ARBA00023180"/>
    </source>
</evidence>
<evidence type="ECO:0000313" key="9">
    <source>
        <dbReference type="Proteomes" id="UP001152888"/>
    </source>
</evidence>
<feature type="compositionally biased region" description="Polar residues" evidence="5">
    <location>
        <begin position="1239"/>
        <end position="1251"/>
    </location>
</feature>
<dbReference type="SMART" id="SM00369">
    <property type="entry name" value="LRR_TYP"/>
    <property type="match status" value="24"/>
</dbReference>
<reference evidence="8" key="1">
    <citation type="submission" date="2022-03" db="EMBL/GenBank/DDBJ databases">
        <authorList>
            <person name="Sayadi A."/>
        </authorList>
    </citation>
    <scope>NUCLEOTIDE SEQUENCE</scope>
</reference>
<dbReference type="InterPro" id="IPR001611">
    <property type="entry name" value="Leu-rich_rpt"/>
</dbReference>
<dbReference type="Proteomes" id="UP001152888">
    <property type="component" value="Unassembled WGS sequence"/>
</dbReference>
<evidence type="ECO:0000256" key="2">
    <source>
        <dbReference type="ARBA" id="ARBA00022729"/>
    </source>
</evidence>
<dbReference type="InterPro" id="IPR032675">
    <property type="entry name" value="LRR_dom_sf"/>
</dbReference>
<feature type="domain" description="LRRCT" evidence="7">
    <location>
        <begin position="920"/>
        <end position="963"/>
    </location>
</feature>
<evidence type="ECO:0000256" key="1">
    <source>
        <dbReference type="ARBA" id="ARBA00022614"/>
    </source>
</evidence>
<feature type="region of interest" description="Disordered" evidence="5">
    <location>
        <begin position="1047"/>
        <end position="1085"/>
    </location>
</feature>
<comment type="caution">
    <text evidence="8">The sequence shown here is derived from an EMBL/GenBank/DDBJ whole genome shotgun (WGS) entry which is preliminary data.</text>
</comment>
<dbReference type="InterPro" id="IPR003591">
    <property type="entry name" value="Leu-rich_rpt_typical-subtyp"/>
</dbReference>
<evidence type="ECO:0000313" key="8">
    <source>
        <dbReference type="EMBL" id="CAH1977445.1"/>
    </source>
</evidence>
<dbReference type="FunFam" id="3.80.10.10:FF:000770">
    <property type="entry name" value="Uncharacterized protein"/>
    <property type="match status" value="2"/>
</dbReference>
<keyword evidence="2 6" id="KW-0732">Signal</keyword>
<sequence>MLVGVRGILLLLFIAAVRSEKRCPPQEAILPCRCIVKKEEYQIWCSHSDLPRVLDSLRSLSKHIKEPIDELILENNYLPSLPGRAFTSLKVLRLMLRQNALERLSTDWLAGLEDSLMEIFLVEPQLRSIPDESLSKLMSLQAVTIQSKLLKRCPLLSDLPKLRYIQIESQLLLELNPINFKNNPSLEKIHITNCPALTRLEGNTFSDLPKLDLINITNSGINWIHPRALTALPELKELRFVGTKFIDAGIVGRGSRDLPQLESIVLDHNQIDRVGEAAFVDIPSLKRISLEHNMIMELHHGAFHRVPELRTLNLNNNVVKRIHPESFLQQSGSGLEELFLVSNDINHVAELRSLLDALPRLIFLDLSYNNLESIPGGALRGHATLEHINLNYNKLRSIGKEAFMAMPALRELRLKNNSLTDIFPGPFWNLPALKGLDLSQNYLRKLEPTFLENLPSLRRLDLSGNELTMIEQTAFLPTPSLEHVNISYNHLKVLHPATFRHLLHLYELDVSHNQLLEFVPGLPRGVEHLQLHHNEIQRIPHLHSPDLDLPALKSLDLSSNRIENIGVGTFKTLPHLKRLYLGDNLLKKIEEHVLEGMSHLEILDLRDNRLTEVHPNAFKSLPELKQIVLKKNHLDLLVPDLLKFSPKLRRVDISGNSLPELLAGTLDKNLEIESVDASENVLVQLPKTFQNLRTLKKLDLTHNRIKNIDPDILSTLTSLKSLKLSRNFIQEVKEGTFHNLAHLKTLHLDNNEVEIIEPNAIRALPVLKSIKLNKNKIKEIPNLAFNKLPSLQTVELQENYIRTIAPKAFNLVPQVIMLNLSYNQIFDIEDIGLRSMTSLEVLDLSNNRVTRLNNGVLEKMEWMVELKMDNNEICGVKGPVFNGMPRLRVLSLRNNKLMTFPERAVQRLRSNIAMLDLDGNPLSCTCPMLWLQAWLQETPHQRGPKCSDGSLLRGMRTSRHDCTEEQRNAQIYAPGCETESLTGVGYGNTQTSAKWVVRNNTSVEKNQLAPTPEESEYFYDEYVDYPINETMIEQGGLAGNSKIREPITTQSSSESPPRPTAGTPTIYAAPKNRTKKPDIPNKVTNSPSSSGFTFFGIPLNTLLGGNFIQKQNVPKAERKTAVVNKGNERVTMGNIQSHLPYMKATINRLQPPLMQPPPMQPPSAPQFEGGFKPILPGDGGFKPIPHPMTEPPANVAPPKVSQRTSHVVAVENKFNSSLPQNKSSSSVPTASSPHLLSITPPSTKSGSSEHFNVSKKALTEEKQHIKSELNVLSESVHSSYLKNASDIPLKSPSNLVGTPSTAVDITTAADIANLQTQTTATPDTTPMTKSSITTPVSTSTLSYSVSKIERVTSVTPTLLAPVAPPPQLNRNGGKSTITKIASPAQSESPSTSLQSTSAFLQSDSADFFVPDPMAHREPKKTLIDSRSFNTKSDKDWYFANYNKTNLEPFVAKIINVNDSANVDVGFIFIVFNLVLLNLF</sequence>
<feature type="compositionally biased region" description="Low complexity" evidence="5">
    <location>
        <begin position="1216"/>
        <end position="1232"/>
    </location>
</feature>
<dbReference type="PRINTS" id="PR00019">
    <property type="entry name" value="LEURICHRPT"/>
</dbReference>
<dbReference type="SMART" id="SM00364">
    <property type="entry name" value="LRR_BAC"/>
    <property type="match status" value="11"/>
</dbReference>
<feature type="signal peptide" evidence="6">
    <location>
        <begin position="1"/>
        <end position="19"/>
    </location>
</feature>
<protein>
    <recommendedName>
        <fullName evidence="7">LRRCT domain-containing protein</fullName>
    </recommendedName>
</protein>
<keyword evidence="4" id="KW-0325">Glycoprotein</keyword>